<dbReference type="InterPro" id="IPR029753">
    <property type="entry name" value="D-isomer_DH_CS"/>
</dbReference>
<evidence type="ECO:0000256" key="2">
    <source>
        <dbReference type="ARBA" id="ARBA00023002"/>
    </source>
</evidence>
<dbReference type="PANTHER" id="PTHR43761:SF1">
    <property type="entry name" value="D-ISOMER SPECIFIC 2-HYDROXYACID DEHYDROGENASE CATALYTIC DOMAIN-CONTAINING PROTEIN-RELATED"/>
    <property type="match status" value="1"/>
</dbReference>
<dbReference type="SUPFAM" id="SSF51735">
    <property type="entry name" value="NAD(P)-binding Rossmann-fold domains"/>
    <property type="match status" value="1"/>
</dbReference>
<name>A0ABY7VMS7_9BACT</name>
<protein>
    <submittedName>
        <fullName evidence="7">D-2-hydroxyacid dehydrogenase</fullName>
    </submittedName>
</protein>
<dbReference type="PROSITE" id="PS00670">
    <property type="entry name" value="D_2_HYDROXYACID_DH_2"/>
    <property type="match status" value="1"/>
</dbReference>
<gene>
    <name evidence="7" type="ORF">PQO03_06305</name>
</gene>
<comment type="similarity">
    <text evidence="1 4">Belongs to the D-isomer specific 2-hydroxyacid dehydrogenase family.</text>
</comment>
<proteinExistence type="inferred from homology"/>
<dbReference type="Pfam" id="PF00389">
    <property type="entry name" value="2-Hacid_dh"/>
    <property type="match status" value="1"/>
</dbReference>
<evidence type="ECO:0000259" key="5">
    <source>
        <dbReference type="Pfam" id="PF00389"/>
    </source>
</evidence>
<evidence type="ECO:0000313" key="8">
    <source>
        <dbReference type="Proteomes" id="UP001214250"/>
    </source>
</evidence>
<accession>A0ABY7VMS7</accession>
<evidence type="ECO:0000256" key="1">
    <source>
        <dbReference type="ARBA" id="ARBA00005854"/>
    </source>
</evidence>
<dbReference type="InterPro" id="IPR006139">
    <property type="entry name" value="D-isomer_2_OHA_DH_cat_dom"/>
</dbReference>
<dbReference type="EMBL" id="CP117811">
    <property type="protein sequence ID" value="WDE95331.1"/>
    <property type="molecule type" value="Genomic_DNA"/>
</dbReference>
<sequence>MKTLILDAYTANPGDLNWNAIEKITELQIHARTTPSELIARAKDAEALLTNKVIISAEDMALLPSLKYIGVLATGTNVVDLKAAAAQGITVTNIPAYSTPFVAQHTIALILNIFNKVAEHSESAKSGAWANCQDFSYTHGSLHELQEKTLGIIGLGAIGQKVANIAKALGMNIVALESARPAKDSTPRLTHDDFFSQSDIISLHCPLSPESQEIINSKSLNLMKTTAVIINTGRGPLINEADLADALNKGQIAAAGLDVLSAEPPAADNPLLSAKNCAITPHIAWAAQECRDRLIQIAADNIQAFIDGTVYNKVN</sequence>
<dbReference type="InterPro" id="IPR050418">
    <property type="entry name" value="D-iso_2-hydroxyacid_DH_PdxB"/>
</dbReference>
<keyword evidence="8" id="KW-1185">Reference proteome</keyword>
<keyword evidence="2 4" id="KW-0560">Oxidoreductase</keyword>
<organism evidence="7 8">
    <name type="scientific">Lentisphaera profundi</name>
    <dbReference type="NCBI Taxonomy" id="1658616"/>
    <lineage>
        <taxon>Bacteria</taxon>
        <taxon>Pseudomonadati</taxon>
        <taxon>Lentisphaerota</taxon>
        <taxon>Lentisphaeria</taxon>
        <taxon>Lentisphaerales</taxon>
        <taxon>Lentisphaeraceae</taxon>
        <taxon>Lentisphaera</taxon>
    </lineage>
</organism>
<dbReference type="Proteomes" id="UP001214250">
    <property type="component" value="Chromosome 1"/>
</dbReference>
<dbReference type="InterPro" id="IPR036291">
    <property type="entry name" value="NAD(P)-bd_dom_sf"/>
</dbReference>
<dbReference type="RefSeq" id="WP_274148793.1">
    <property type="nucleotide sequence ID" value="NZ_CP117811.1"/>
</dbReference>
<dbReference type="SUPFAM" id="SSF52283">
    <property type="entry name" value="Formate/glycerate dehydrogenase catalytic domain-like"/>
    <property type="match status" value="1"/>
</dbReference>
<feature type="domain" description="D-isomer specific 2-hydroxyacid dehydrogenase catalytic" evidence="5">
    <location>
        <begin position="20"/>
        <end position="315"/>
    </location>
</feature>
<dbReference type="PANTHER" id="PTHR43761">
    <property type="entry name" value="D-ISOMER SPECIFIC 2-HYDROXYACID DEHYDROGENASE FAMILY PROTEIN (AFU_ORTHOLOGUE AFUA_1G13630)"/>
    <property type="match status" value="1"/>
</dbReference>
<dbReference type="PROSITE" id="PS00671">
    <property type="entry name" value="D_2_HYDROXYACID_DH_3"/>
    <property type="match status" value="1"/>
</dbReference>
<dbReference type="CDD" id="cd12162">
    <property type="entry name" value="2-Hacid_dh_4"/>
    <property type="match status" value="1"/>
</dbReference>
<evidence type="ECO:0000256" key="4">
    <source>
        <dbReference type="RuleBase" id="RU003719"/>
    </source>
</evidence>
<reference evidence="7 8" key="1">
    <citation type="submission" date="2023-02" db="EMBL/GenBank/DDBJ databases">
        <title>Genome sequence of Lentisphaera profundi SAORIC-696.</title>
        <authorList>
            <person name="Kim e."/>
            <person name="Cho J.-C."/>
            <person name="Choi A."/>
            <person name="Kang I."/>
        </authorList>
    </citation>
    <scope>NUCLEOTIDE SEQUENCE [LARGE SCALE GENOMIC DNA]</scope>
    <source>
        <strain evidence="7 8">SAORIC-696</strain>
    </source>
</reference>
<dbReference type="Gene3D" id="3.40.50.720">
    <property type="entry name" value="NAD(P)-binding Rossmann-like Domain"/>
    <property type="match status" value="2"/>
</dbReference>
<dbReference type="Pfam" id="PF02826">
    <property type="entry name" value="2-Hacid_dh_C"/>
    <property type="match status" value="1"/>
</dbReference>
<keyword evidence="3" id="KW-0520">NAD</keyword>
<evidence type="ECO:0000259" key="6">
    <source>
        <dbReference type="Pfam" id="PF02826"/>
    </source>
</evidence>
<evidence type="ECO:0000313" key="7">
    <source>
        <dbReference type="EMBL" id="WDE95331.1"/>
    </source>
</evidence>
<dbReference type="InterPro" id="IPR006140">
    <property type="entry name" value="D-isomer_DH_NAD-bd"/>
</dbReference>
<evidence type="ECO:0000256" key="3">
    <source>
        <dbReference type="ARBA" id="ARBA00023027"/>
    </source>
</evidence>
<feature type="domain" description="D-isomer specific 2-hydroxyacid dehydrogenase NAD-binding" evidence="6">
    <location>
        <begin position="107"/>
        <end position="284"/>
    </location>
</feature>